<accession>A0A2X3IPF5</accession>
<evidence type="ECO:0000313" key="7">
    <source>
        <dbReference type="Proteomes" id="UP000254387"/>
    </source>
</evidence>
<sequence length="150" mass="17042">MANKNKLIFTAFAVISFSVSAGFKPEGNEKEALIEAVKDGYQVQRNLAYNYQTGRGNPGDKDFIPKDETKACAWRKILLIVNPSKTDASDTQNERFSCRNLDFEQDELVWKIVYKYMPLIDEAKNKGEYMVVKDEPPVSKDDLQIIDVAP</sequence>
<evidence type="ECO:0000313" key="6">
    <source>
        <dbReference type="Proteomes" id="UP000254141"/>
    </source>
</evidence>
<gene>
    <name evidence="3" type="ORF">NCTC5051_03351</name>
    <name evidence="4" type="ORF">NCTC5053_06562</name>
    <name evidence="2" type="ORF">NCTC9645_06349</name>
</gene>
<dbReference type="AlphaFoldDB" id="A0A2X3IPF5"/>
<feature type="chain" id="PRO_5044071789" evidence="1">
    <location>
        <begin position="22"/>
        <end position="150"/>
    </location>
</feature>
<feature type="signal peptide" evidence="1">
    <location>
        <begin position="1"/>
        <end position="21"/>
    </location>
</feature>
<dbReference type="EMBL" id="UGLU01000001">
    <property type="protein sequence ID" value="STU52169.1"/>
    <property type="molecule type" value="Genomic_DNA"/>
</dbReference>
<dbReference type="EMBL" id="UASO01000010">
    <property type="protein sequence ID" value="SQC88207.1"/>
    <property type="molecule type" value="Genomic_DNA"/>
</dbReference>
<protein>
    <submittedName>
        <fullName evidence="2">Uncharacterized protein</fullName>
    </submittedName>
</protein>
<evidence type="ECO:0000313" key="4">
    <source>
        <dbReference type="EMBL" id="STV62271.1"/>
    </source>
</evidence>
<keyword evidence="1" id="KW-0732">Signal</keyword>
<dbReference type="Proteomes" id="UP000254387">
    <property type="component" value="Unassembled WGS sequence"/>
</dbReference>
<dbReference type="Proteomes" id="UP000254141">
    <property type="component" value="Unassembled WGS sequence"/>
</dbReference>
<dbReference type="Proteomes" id="UP000250675">
    <property type="component" value="Unassembled WGS sequence"/>
</dbReference>
<dbReference type="EMBL" id="UGMN01000004">
    <property type="protein sequence ID" value="STV62271.1"/>
    <property type="molecule type" value="Genomic_DNA"/>
</dbReference>
<evidence type="ECO:0000313" key="2">
    <source>
        <dbReference type="EMBL" id="SQC88207.1"/>
    </source>
</evidence>
<proteinExistence type="predicted"/>
<name>A0A2X3IPF5_KLEPN</name>
<dbReference type="RefSeq" id="WP_088717631.1">
    <property type="nucleotide sequence ID" value="NZ_CP138466.1"/>
</dbReference>
<organism evidence="2 5">
    <name type="scientific">Klebsiella pneumoniae</name>
    <dbReference type="NCBI Taxonomy" id="573"/>
    <lineage>
        <taxon>Bacteria</taxon>
        <taxon>Pseudomonadati</taxon>
        <taxon>Pseudomonadota</taxon>
        <taxon>Gammaproteobacteria</taxon>
        <taxon>Enterobacterales</taxon>
        <taxon>Enterobacteriaceae</taxon>
        <taxon>Klebsiella/Raoultella group</taxon>
        <taxon>Klebsiella</taxon>
        <taxon>Klebsiella pneumoniae complex</taxon>
    </lineage>
</organism>
<evidence type="ECO:0000256" key="1">
    <source>
        <dbReference type="SAM" id="SignalP"/>
    </source>
</evidence>
<evidence type="ECO:0000313" key="5">
    <source>
        <dbReference type="Proteomes" id="UP000250675"/>
    </source>
</evidence>
<reference evidence="5 6" key="1">
    <citation type="submission" date="2018-06" db="EMBL/GenBank/DDBJ databases">
        <authorList>
            <consortium name="Pathogen Informatics"/>
            <person name="Doyle S."/>
        </authorList>
    </citation>
    <scope>NUCLEOTIDE SEQUENCE [LARGE SCALE GENOMIC DNA]</scope>
    <source>
        <strain evidence="3 6">NCTC5051</strain>
        <strain evidence="4 7">NCTC5053</strain>
        <strain evidence="2 5">NCTC9645</strain>
    </source>
</reference>
<evidence type="ECO:0000313" key="3">
    <source>
        <dbReference type="EMBL" id="STU52169.1"/>
    </source>
</evidence>